<evidence type="ECO:0000313" key="2">
    <source>
        <dbReference type="EMBL" id="CAH2015701.1"/>
    </source>
</evidence>
<comment type="caution">
    <text evidence="2">The sequence shown here is derived from an EMBL/GenBank/DDBJ whole genome shotgun (WGS) entry which is preliminary data.</text>
</comment>
<name>A0A9P0MMT2_ACAOB</name>
<dbReference type="EMBL" id="CAKOFQ010008731">
    <property type="protein sequence ID" value="CAH2015701.1"/>
    <property type="molecule type" value="Genomic_DNA"/>
</dbReference>
<organism evidence="2 3">
    <name type="scientific">Acanthoscelides obtectus</name>
    <name type="common">Bean weevil</name>
    <name type="synonym">Bruchus obtectus</name>
    <dbReference type="NCBI Taxonomy" id="200917"/>
    <lineage>
        <taxon>Eukaryota</taxon>
        <taxon>Metazoa</taxon>
        <taxon>Ecdysozoa</taxon>
        <taxon>Arthropoda</taxon>
        <taxon>Hexapoda</taxon>
        <taxon>Insecta</taxon>
        <taxon>Pterygota</taxon>
        <taxon>Neoptera</taxon>
        <taxon>Endopterygota</taxon>
        <taxon>Coleoptera</taxon>
        <taxon>Polyphaga</taxon>
        <taxon>Cucujiformia</taxon>
        <taxon>Chrysomeloidea</taxon>
        <taxon>Chrysomelidae</taxon>
        <taxon>Bruchinae</taxon>
        <taxon>Bruchini</taxon>
        <taxon>Acanthoscelides</taxon>
    </lineage>
</organism>
<keyword evidence="1" id="KW-1133">Transmembrane helix</keyword>
<evidence type="ECO:0000313" key="3">
    <source>
        <dbReference type="Proteomes" id="UP001152888"/>
    </source>
</evidence>
<sequence length="44" mass="5037">MVTLTVCFIVVAPAFEKIRSEESLVATIGFISNVTFFWMFVFNM</sequence>
<dbReference type="Proteomes" id="UP001152888">
    <property type="component" value="Unassembled WGS sequence"/>
</dbReference>
<proteinExistence type="predicted"/>
<reference evidence="2" key="1">
    <citation type="submission" date="2022-03" db="EMBL/GenBank/DDBJ databases">
        <authorList>
            <person name="Sayadi A."/>
        </authorList>
    </citation>
    <scope>NUCLEOTIDE SEQUENCE</scope>
</reference>
<evidence type="ECO:0000256" key="1">
    <source>
        <dbReference type="SAM" id="Phobius"/>
    </source>
</evidence>
<protein>
    <submittedName>
        <fullName evidence="2">Uncharacterized protein</fullName>
    </submittedName>
</protein>
<feature type="transmembrane region" description="Helical" evidence="1">
    <location>
        <begin position="24"/>
        <end position="42"/>
    </location>
</feature>
<keyword evidence="3" id="KW-1185">Reference proteome</keyword>
<keyword evidence="1" id="KW-0812">Transmembrane</keyword>
<dbReference type="AlphaFoldDB" id="A0A9P0MMT2"/>
<keyword evidence="1" id="KW-0472">Membrane</keyword>
<accession>A0A9P0MMT2</accession>
<gene>
    <name evidence="2" type="ORF">ACAOBT_LOCUS34897</name>
</gene>